<dbReference type="SUPFAM" id="SSF109640">
    <property type="entry name" value="KRAB domain (Kruppel-associated box)"/>
    <property type="match status" value="1"/>
</dbReference>
<feature type="domain" description="C2H2-type" evidence="13">
    <location>
        <begin position="529"/>
        <end position="556"/>
    </location>
</feature>
<evidence type="ECO:0000256" key="6">
    <source>
        <dbReference type="ARBA" id="ARBA00022771"/>
    </source>
</evidence>
<dbReference type="GO" id="GO:0008270">
    <property type="term" value="F:zinc ion binding"/>
    <property type="evidence" value="ECO:0007669"/>
    <property type="project" value="UniProtKB-KW"/>
</dbReference>
<dbReference type="FunFam" id="3.30.160.60:FF:002061">
    <property type="entry name" value="Uncharacterized protein"/>
    <property type="match status" value="1"/>
</dbReference>
<dbReference type="GO" id="GO:0000978">
    <property type="term" value="F:RNA polymerase II cis-regulatory region sequence-specific DNA binding"/>
    <property type="evidence" value="ECO:0007669"/>
    <property type="project" value="TreeGrafter"/>
</dbReference>
<evidence type="ECO:0000256" key="2">
    <source>
        <dbReference type="ARBA" id="ARBA00004123"/>
    </source>
</evidence>
<accession>A0AAD1T8N4</accession>
<dbReference type="PANTHER" id="PTHR24390:SF265">
    <property type="entry name" value="ZINC FINGER PROTEIN 239-LIKE-RELATED"/>
    <property type="match status" value="1"/>
</dbReference>
<keyword evidence="5" id="KW-0677">Repeat</keyword>
<comment type="function">
    <text evidence="1">May be involved in transcriptional regulation.</text>
</comment>
<dbReference type="FunFam" id="3.30.160.60:FF:001007">
    <property type="entry name" value="Zinc finger protein 1184"/>
    <property type="match status" value="1"/>
</dbReference>
<feature type="domain" description="C2H2-type" evidence="13">
    <location>
        <begin position="501"/>
        <end position="528"/>
    </location>
</feature>
<evidence type="ECO:0000256" key="12">
    <source>
        <dbReference type="PROSITE-ProRule" id="PRU00042"/>
    </source>
</evidence>
<evidence type="ECO:0000259" key="13">
    <source>
        <dbReference type="PROSITE" id="PS50157"/>
    </source>
</evidence>
<reference evidence="15" key="1">
    <citation type="submission" date="2022-03" db="EMBL/GenBank/DDBJ databases">
        <authorList>
            <person name="Alioto T."/>
            <person name="Alioto T."/>
            <person name="Gomez Garrido J."/>
        </authorList>
    </citation>
    <scope>NUCLEOTIDE SEQUENCE</scope>
</reference>
<dbReference type="CDD" id="cd07765">
    <property type="entry name" value="KRAB_A-box"/>
    <property type="match status" value="1"/>
</dbReference>
<dbReference type="Pfam" id="PF01352">
    <property type="entry name" value="KRAB"/>
    <property type="match status" value="1"/>
</dbReference>
<dbReference type="PANTHER" id="PTHR24390">
    <property type="entry name" value="ZINC FINGER PROTEIN"/>
    <property type="match status" value="1"/>
</dbReference>
<dbReference type="InterPro" id="IPR001909">
    <property type="entry name" value="KRAB"/>
</dbReference>
<evidence type="ECO:0000256" key="1">
    <source>
        <dbReference type="ARBA" id="ARBA00003767"/>
    </source>
</evidence>
<evidence type="ECO:0000259" key="14">
    <source>
        <dbReference type="PROSITE" id="PS50805"/>
    </source>
</evidence>
<feature type="domain" description="C2H2-type" evidence="13">
    <location>
        <begin position="445"/>
        <end position="472"/>
    </location>
</feature>
<evidence type="ECO:0000256" key="5">
    <source>
        <dbReference type="ARBA" id="ARBA00022737"/>
    </source>
</evidence>
<evidence type="ECO:0000256" key="7">
    <source>
        <dbReference type="ARBA" id="ARBA00022833"/>
    </source>
</evidence>
<keyword evidence="4" id="KW-0479">Metal-binding</keyword>
<dbReference type="PROSITE" id="PS50157">
    <property type="entry name" value="ZINC_FINGER_C2H2_2"/>
    <property type="match status" value="6"/>
</dbReference>
<dbReference type="AlphaFoldDB" id="A0AAD1T8N4"/>
<dbReference type="FunFam" id="3.30.160.60:FF:000099">
    <property type="entry name" value="Zinc finger protein 79"/>
    <property type="match status" value="1"/>
</dbReference>
<feature type="domain" description="C2H2-type" evidence="13">
    <location>
        <begin position="557"/>
        <end position="580"/>
    </location>
</feature>
<evidence type="ECO:0000313" key="16">
    <source>
        <dbReference type="Proteomes" id="UP001295444"/>
    </source>
</evidence>
<dbReference type="InterPro" id="IPR036236">
    <property type="entry name" value="Znf_C2H2_sf"/>
</dbReference>
<dbReference type="PROSITE" id="PS50805">
    <property type="entry name" value="KRAB"/>
    <property type="match status" value="1"/>
</dbReference>
<gene>
    <name evidence="15" type="ORF">PECUL_23A022158</name>
</gene>
<feature type="domain" description="KRAB" evidence="14">
    <location>
        <begin position="133"/>
        <end position="203"/>
    </location>
</feature>
<dbReference type="InterPro" id="IPR013087">
    <property type="entry name" value="Znf_C2H2_type"/>
</dbReference>
<dbReference type="GO" id="GO:0006357">
    <property type="term" value="P:regulation of transcription by RNA polymerase II"/>
    <property type="evidence" value="ECO:0007669"/>
    <property type="project" value="TreeGrafter"/>
</dbReference>
<evidence type="ECO:0000313" key="15">
    <source>
        <dbReference type="EMBL" id="CAH2321055.1"/>
    </source>
</evidence>
<feature type="domain" description="C2H2-type" evidence="13">
    <location>
        <begin position="473"/>
        <end position="500"/>
    </location>
</feature>
<evidence type="ECO:0000256" key="10">
    <source>
        <dbReference type="ARBA" id="ARBA00023163"/>
    </source>
</evidence>
<keyword evidence="7" id="KW-0862">Zinc</keyword>
<dbReference type="SMART" id="SM00349">
    <property type="entry name" value="KRAB"/>
    <property type="match status" value="1"/>
</dbReference>
<comment type="similarity">
    <text evidence="3">Belongs to the krueppel C2H2-type zinc-finger protein family.</text>
</comment>
<sequence>MGARKLSQVPDVESALSVSSRSGSRACQTVRAVTMEIQESSFHCLHSLTQCGEPGRGESATCDNINERVLHFALDIICLLTGEDYIVVKKSSDHTSLIPVPLPHSLIHERNNEQKILELTSQIIHLLTGEVPIRCEDSTVYFSMEEWEYLEGHKDLYKDTIMENHQAFSSMGLFKISQNIISKEEEFENYPGDNLSNSKLNNCFQNATKAVDSCEEENVANTSIETDNLYHIKEESASREDRNETDINTLTAHTQTEYPPTHIKEEPDLCEPRNLTGIHTPTEHTTVEYPSIHIKDESVLCEEGNLIDTAIHTVKEKTQMVCPSTRSKEALASHEDGNLSSIYMSMKHKHRKCVFTDNEEPSSNHCEKCFAFKSLLVGHQKCNTNEILYSNTDHGKMYNPQPDLAGQQVSHTEEKRFSCSDCEKGFITKSKLILHKRTHSGEKPHLCLECGKGFITKSYLAIHKRTHSGEKPYSCSECGKCFSHNSSLVKHQRSHSGKKPYSCFECGKCFSQQSDLVIHQRTHTGEKPFSCSDCGKCFSLHSSLVKHLRTHTGEKPYSCSECGKCFSCNSHLVRHQRTHTRGTFLMP</sequence>
<evidence type="ECO:0000256" key="3">
    <source>
        <dbReference type="ARBA" id="ARBA00006991"/>
    </source>
</evidence>
<proteinExistence type="inferred from homology"/>
<dbReference type="GO" id="GO:0005634">
    <property type="term" value="C:nucleus"/>
    <property type="evidence" value="ECO:0007669"/>
    <property type="project" value="UniProtKB-SubCell"/>
</dbReference>
<name>A0AAD1T8N4_PELCU</name>
<dbReference type="InterPro" id="IPR036051">
    <property type="entry name" value="KRAB_dom_sf"/>
</dbReference>
<dbReference type="EMBL" id="OW240922">
    <property type="protein sequence ID" value="CAH2321055.1"/>
    <property type="molecule type" value="Genomic_DNA"/>
</dbReference>
<dbReference type="SMART" id="SM00355">
    <property type="entry name" value="ZnF_C2H2"/>
    <property type="match status" value="6"/>
</dbReference>
<keyword evidence="6 12" id="KW-0863">Zinc-finger</keyword>
<keyword evidence="9" id="KW-0238">DNA-binding</keyword>
<evidence type="ECO:0000256" key="9">
    <source>
        <dbReference type="ARBA" id="ARBA00023125"/>
    </source>
</evidence>
<dbReference type="PROSITE" id="PS00028">
    <property type="entry name" value="ZINC_FINGER_C2H2_1"/>
    <property type="match status" value="6"/>
</dbReference>
<keyword evidence="11" id="KW-0539">Nucleus</keyword>
<keyword evidence="10" id="KW-0804">Transcription</keyword>
<evidence type="ECO:0000256" key="4">
    <source>
        <dbReference type="ARBA" id="ARBA00022723"/>
    </source>
</evidence>
<dbReference type="Proteomes" id="UP001295444">
    <property type="component" value="Chromosome 11"/>
</dbReference>
<dbReference type="SUPFAM" id="SSF57667">
    <property type="entry name" value="beta-beta-alpha zinc fingers"/>
    <property type="match status" value="4"/>
</dbReference>
<dbReference type="Pfam" id="PF00096">
    <property type="entry name" value="zf-C2H2"/>
    <property type="match status" value="6"/>
</dbReference>
<dbReference type="FunFam" id="3.30.160.60:FF:002343">
    <property type="entry name" value="Zinc finger protein 33A"/>
    <property type="match status" value="1"/>
</dbReference>
<dbReference type="FunFam" id="3.30.160.60:FF:000478">
    <property type="entry name" value="Zinc finger protein 133"/>
    <property type="match status" value="1"/>
</dbReference>
<evidence type="ECO:0000256" key="11">
    <source>
        <dbReference type="ARBA" id="ARBA00023242"/>
    </source>
</evidence>
<dbReference type="GO" id="GO:0003700">
    <property type="term" value="F:DNA-binding transcription factor activity"/>
    <property type="evidence" value="ECO:0007669"/>
    <property type="project" value="TreeGrafter"/>
</dbReference>
<dbReference type="FunFam" id="3.30.160.60:FF:000135">
    <property type="entry name" value="Zinc finger protein 358"/>
    <property type="match status" value="1"/>
</dbReference>
<dbReference type="Gene3D" id="6.10.140.140">
    <property type="match status" value="1"/>
</dbReference>
<comment type="subcellular location">
    <subcellularLocation>
        <location evidence="2">Nucleus</location>
    </subcellularLocation>
</comment>
<organism evidence="15 16">
    <name type="scientific">Pelobates cultripes</name>
    <name type="common">Western spadefoot toad</name>
    <dbReference type="NCBI Taxonomy" id="61616"/>
    <lineage>
        <taxon>Eukaryota</taxon>
        <taxon>Metazoa</taxon>
        <taxon>Chordata</taxon>
        <taxon>Craniata</taxon>
        <taxon>Vertebrata</taxon>
        <taxon>Euteleostomi</taxon>
        <taxon>Amphibia</taxon>
        <taxon>Batrachia</taxon>
        <taxon>Anura</taxon>
        <taxon>Pelobatoidea</taxon>
        <taxon>Pelobatidae</taxon>
        <taxon>Pelobates</taxon>
    </lineage>
</organism>
<evidence type="ECO:0000256" key="8">
    <source>
        <dbReference type="ARBA" id="ARBA00023015"/>
    </source>
</evidence>
<feature type="domain" description="C2H2-type" evidence="13">
    <location>
        <begin position="417"/>
        <end position="444"/>
    </location>
</feature>
<dbReference type="Gene3D" id="3.30.160.60">
    <property type="entry name" value="Classic Zinc Finger"/>
    <property type="match status" value="6"/>
</dbReference>
<keyword evidence="16" id="KW-1185">Reference proteome</keyword>
<keyword evidence="8" id="KW-0805">Transcription regulation</keyword>
<protein>
    <submittedName>
        <fullName evidence="15">Oocyte zinc finger -like</fullName>
    </submittedName>
</protein>